<dbReference type="AlphaFoldDB" id="A0A0A0HSE3"/>
<accession>A0A0A0HSE3</accession>
<sequence length="53" mass="6187">MGVSLSSGGGGEAKGIWREEKRSGARWTRRKDKKKKRKRRSGEKMEMEMEMEE</sequence>
<evidence type="ECO:0000256" key="1">
    <source>
        <dbReference type="SAM" id="MobiDB-lite"/>
    </source>
</evidence>
<gene>
    <name evidence="2" type="ORF">PADG_11665</name>
</gene>
<feature type="compositionally biased region" description="Basic residues" evidence="1">
    <location>
        <begin position="27"/>
        <end position="41"/>
    </location>
</feature>
<dbReference type="InParanoid" id="A0A0A0HSE3"/>
<dbReference type="RefSeq" id="XP_010759895.1">
    <property type="nucleotide sequence ID" value="XM_010761593.1"/>
</dbReference>
<name>A0A0A0HSE3_PARBD</name>
<organism evidence="2 3">
    <name type="scientific">Paracoccidioides brasiliensis (strain Pb18)</name>
    <dbReference type="NCBI Taxonomy" id="502780"/>
    <lineage>
        <taxon>Eukaryota</taxon>
        <taxon>Fungi</taxon>
        <taxon>Dikarya</taxon>
        <taxon>Ascomycota</taxon>
        <taxon>Pezizomycotina</taxon>
        <taxon>Eurotiomycetes</taxon>
        <taxon>Eurotiomycetidae</taxon>
        <taxon>Onygenales</taxon>
        <taxon>Ajellomycetaceae</taxon>
        <taxon>Paracoccidioides</taxon>
    </lineage>
</organism>
<evidence type="ECO:0000313" key="2">
    <source>
        <dbReference type="EMBL" id="KGM92129.1"/>
    </source>
</evidence>
<reference evidence="2 3" key="1">
    <citation type="journal article" date="2011" name="PLoS Genet.">
        <title>Comparative genomic analysis of human fungal pathogens causing paracoccidioidomycosis.</title>
        <authorList>
            <person name="Desjardins C.A."/>
            <person name="Champion M.D."/>
            <person name="Holder J.W."/>
            <person name="Muszewska A."/>
            <person name="Goldberg J."/>
            <person name="Bailao A.M."/>
            <person name="Brigido M.M."/>
            <person name="Ferreira M.E."/>
            <person name="Garcia A.M."/>
            <person name="Grynberg M."/>
            <person name="Gujja S."/>
            <person name="Heiman D.I."/>
            <person name="Henn M.R."/>
            <person name="Kodira C.D."/>
            <person name="Leon-Narvaez H."/>
            <person name="Longo L.V."/>
            <person name="Ma L.J."/>
            <person name="Malavazi I."/>
            <person name="Matsuo A.L."/>
            <person name="Morais F.V."/>
            <person name="Pereira M."/>
            <person name="Rodriguez-Brito S."/>
            <person name="Sakthikumar S."/>
            <person name="Salem-Izacc S.M."/>
            <person name="Sykes S.M."/>
            <person name="Teixeira M.M."/>
            <person name="Vallejo M.C."/>
            <person name="Walter M.E."/>
            <person name="Yandava C."/>
            <person name="Young S."/>
            <person name="Zeng Q."/>
            <person name="Zucker J."/>
            <person name="Felipe M.S."/>
            <person name="Goldman G.H."/>
            <person name="Haas B.J."/>
            <person name="McEwen J.G."/>
            <person name="Nino-Vega G."/>
            <person name="Puccia R."/>
            <person name="San-Blas G."/>
            <person name="Soares C.M."/>
            <person name="Birren B.W."/>
            <person name="Cuomo C.A."/>
        </authorList>
    </citation>
    <scope>NUCLEOTIDE SEQUENCE [LARGE SCALE GENOMIC DNA]</scope>
    <source>
        <strain evidence="2 3">Pb18</strain>
    </source>
</reference>
<evidence type="ECO:0000313" key="3">
    <source>
        <dbReference type="Proteomes" id="UP000001628"/>
    </source>
</evidence>
<protein>
    <submittedName>
        <fullName evidence="2">Uncharacterized protein</fullName>
    </submittedName>
</protein>
<dbReference type="Proteomes" id="UP000001628">
    <property type="component" value="Unassembled WGS sequence"/>
</dbReference>
<dbReference type="GeneID" id="22587562"/>
<feature type="region of interest" description="Disordered" evidence="1">
    <location>
        <begin position="1"/>
        <end position="53"/>
    </location>
</feature>
<dbReference type="VEuPathDB" id="FungiDB:PADG_11665"/>
<proteinExistence type="predicted"/>
<dbReference type="EMBL" id="KN275960">
    <property type="protein sequence ID" value="KGM92129.1"/>
    <property type="molecule type" value="Genomic_DNA"/>
</dbReference>
<dbReference type="HOGENOM" id="CLU_3069316_0_0_1"/>
<keyword evidence="3" id="KW-1185">Reference proteome</keyword>
<dbReference type="KEGG" id="pbn:PADG_11665"/>